<keyword evidence="3" id="KW-1185">Reference proteome</keyword>
<dbReference type="EMBL" id="JH668281">
    <property type="protein sequence ID" value="KAG6440664.1"/>
    <property type="molecule type" value="Genomic_DNA"/>
</dbReference>
<proteinExistence type="predicted"/>
<feature type="compositionally biased region" description="Basic and acidic residues" evidence="1">
    <location>
        <begin position="59"/>
        <end position="86"/>
    </location>
</feature>
<evidence type="ECO:0000313" key="2">
    <source>
        <dbReference type="EMBL" id="KAG6440664.1"/>
    </source>
</evidence>
<reference evidence="2" key="2">
    <citation type="submission" date="2020-12" db="EMBL/GenBank/DDBJ databases">
        <authorList>
            <person name="Kanost M."/>
        </authorList>
    </citation>
    <scope>NUCLEOTIDE SEQUENCE</scope>
</reference>
<reference evidence="2" key="1">
    <citation type="journal article" date="2016" name="Insect Biochem. Mol. Biol.">
        <title>Multifaceted biological insights from a draft genome sequence of the tobacco hornworm moth, Manduca sexta.</title>
        <authorList>
            <person name="Kanost M.R."/>
            <person name="Arrese E.L."/>
            <person name="Cao X."/>
            <person name="Chen Y.R."/>
            <person name="Chellapilla S."/>
            <person name="Goldsmith M.R."/>
            <person name="Grosse-Wilde E."/>
            <person name="Heckel D.G."/>
            <person name="Herndon N."/>
            <person name="Jiang H."/>
            <person name="Papanicolaou A."/>
            <person name="Qu J."/>
            <person name="Soulages J.L."/>
            <person name="Vogel H."/>
            <person name="Walters J."/>
            <person name="Waterhouse R.M."/>
            <person name="Ahn S.J."/>
            <person name="Almeida F.C."/>
            <person name="An C."/>
            <person name="Aqrawi P."/>
            <person name="Bretschneider A."/>
            <person name="Bryant W.B."/>
            <person name="Bucks S."/>
            <person name="Chao H."/>
            <person name="Chevignon G."/>
            <person name="Christen J.M."/>
            <person name="Clarke D.F."/>
            <person name="Dittmer N.T."/>
            <person name="Ferguson L.C.F."/>
            <person name="Garavelou S."/>
            <person name="Gordon K.H.J."/>
            <person name="Gunaratna R.T."/>
            <person name="Han Y."/>
            <person name="Hauser F."/>
            <person name="He Y."/>
            <person name="Heidel-Fischer H."/>
            <person name="Hirsh A."/>
            <person name="Hu Y."/>
            <person name="Jiang H."/>
            <person name="Kalra D."/>
            <person name="Klinner C."/>
            <person name="Konig C."/>
            <person name="Kovar C."/>
            <person name="Kroll A.R."/>
            <person name="Kuwar S.S."/>
            <person name="Lee S.L."/>
            <person name="Lehman R."/>
            <person name="Li K."/>
            <person name="Li Z."/>
            <person name="Liang H."/>
            <person name="Lovelace S."/>
            <person name="Lu Z."/>
            <person name="Mansfield J.H."/>
            <person name="McCulloch K.J."/>
            <person name="Mathew T."/>
            <person name="Morton B."/>
            <person name="Muzny D.M."/>
            <person name="Neunemann D."/>
            <person name="Ongeri F."/>
            <person name="Pauchet Y."/>
            <person name="Pu L.L."/>
            <person name="Pyrousis I."/>
            <person name="Rao X.J."/>
            <person name="Redding A."/>
            <person name="Roesel C."/>
            <person name="Sanchez-Gracia A."/>
            <person name="Schaack S."/>
            <person name="Shukla A."/>
            <person name="Tetreau G."/>
            <person name="Wang Y."/>
            <person name="Xiong G.H."/>
            <person name="Traut W."/>
            <person name="Walsh T.K."/>
            <person name="Worley K.C."/>
            <person name="Wu D."/>
            <person name="Wu W."/>
            <person name="Wu Y.Q."/>
            <person name="Zhang X."/>
            <person name="Zou Z."/>
            <person name="Zucker H."/>
            <person name="Briscoe A.D."/>
            <person name="Burmester T."/>
            <person name="Clem R.J."/>
            <person name="Feyereisen R."/>
            <person name="Grimmelikhuijzen C.J.P."/>
            <person name="Hamodrakas S.J."/>
            <person name="Hansson B.S."/>
            <person name="Huguet E."/>
            <person name="Jermiin L.S."/>
            <person name="Lan Q."/>
            <person name="Lehman H.K."/>
            <person name="Lorenzen M."/>
            <person name="Merzendorfer H."/>
            <person name="Michalopoulos I."/>
            <person name="Morton D.B."/>
            <person name="Muthukrishnan S."/>
            <person name="Oakeshott J.G."/>
            <person name="Palmer W."/>
            <person name="Park Y."/>
            <person name="Passarelli A.L."/>
            <person name="Rozas J."/>
            <person name="Schwartz L.M."/>
            <person name="Smith W."/>
            <person name="Southgate A."/>
            <person name="Vilcinskas A."/>
            <person name="Vogt R."/>
            <person name="Wang P."/>
            <person name="Werren J."/>
            <person name="Yu X.Q."/>
            <person name="Zhou J.J."/>
            <person name="Brown S.J."/>
            <person name="Scherer S.E."/>
            <person name="Richards S."/>
            <person name="Blissard G.W."/>
        </authorList>
    </citation>
    <scope>NUCLEOTIDE SEQUENCE</scope>
</reference>
<comment type="caution">
    <text evidence="2">The sequence shown here is derived from an EMBL/GenBank/DDBJ whole genome shotgun (WGS) entry which is preliminary data.</text>
</comment>
<evidence type="ECO:0000256" key="1">
    <source>
        <dbReference type="SAM" id="MobiDB-lite"/>
    </source>
</evidence>
<feature type="region of interest" description="Disordered" evidence="1">
    <location>
        <begin position="1"/>
        <end position="195"/>
    </location>
</feature>
<protein>
    <submittedName>
        <fullName evidence="2">Uncharacterized protein</fullName>
    </submittedName>
</protein>
<gene>
    <name evidence="2" type="ORF">O3G_MSEX001348</name>
</gene>
<dbReference type="AlphaFoldDB" id="A0A921YJZ4"/>
<name>A0A921YJZ4_MANSE</name>
<accession>A0A921YJZ4</accession>
<organism evidence="2 3">
    <name type="scientific">Manduca sexta</name>
    <name type="common">Tobacco hawkmoth</name>
    <name type="synonym">Tobacco hornworm</name>
    <dbReference type="NCBI Taxonomy" id="7130"/>
    <lineage>
        <taxon>Eukaryota</taxon>
        <taxon>Metazoa</taxon>
        <taxon>Ecdysozoa</taxon>
        <taxon>Arthropoda</taxon>
        <taxon>Hexapoda</taxon>
        <taxon>Insecta</taxon>
        <taxon>Pterygota</taxon>
        <taxon>Neoptera</taxon>
        <taxon>Endopterygota</taxon>
        <taxon>Lepidoptera</taxon>
        <taxon>Glossata</taxon>
        <taxon>Ditrysia</taxon>
        <taxon>Bombycoidea</taxon>
        <taxon>Sphingidae</taxon>
        <taxon>Sphinginae</taxon>
        <taxon>Sphingini</taxon>
        <taxon>Manduca</taxon>
    </lineage>
</organism>
<dbReference type="Proteomes" id="UP000791440">
    <property type="component" value="Unassembled WGS sequence"/>
</dbReference>
<evidence type="ECO:0000313" key="3">
    <source>
        <dbReference type="Proteomes" id="UP000791440"/>
    </source>
</evidence>
<sequence length="226" mass="24420">MSEQEKTSGGTAPSGPSVVMVESGARHKQPYRPTELQDEPMPDLHHKRSRAPAVPSVAEDLKAATETSGTKERKESERAMSSDKYKSNAAKKLSSHTKRRGSSPEAITLAPLEVETKRAGLSPPPQPIPAQVESMGSTASDATDKFAEDKRDDEDSIKEEIAELRTSVAAKPSSEWCDDEEAGGLPRSESRASRVSRAVRQLFCCGAAYEAPSEEDISPRGYIHGI</sequence>